<organism evidence="1">
    <name type="scientific">Anguilla anguilla</name>
    <name type="common">European freshwater eel</name>
    <name type="synonym">Muraena anguilla</name>
    <dbReference type="NCBI Taxonomy" id="7936"/>
    <lineage>
        <taxon>Eukaryota</taxon>
        <taxon>Metazoa</taxon>
        <taxon>Chordata</taxon>
        <taxon>Craniata</taxon>
        <taxon>Vertebrata</taxon>
        <taxon>Euteleostomi</taxon>
        <taxon>Actinopterygii</taxon>
        <taxon>Neopterygii</taxon>
        <taxon>Teleostei</taxon>
        <taxon>Anguilliformes</taxon>
        <taxon>Anguillidae</taxon>
        <taxon>Anguilla</taxon>
    </lineage>
</organism>
<proteinExistence type="predicted"/>
<accession>A0A0E9PDG9</accession>
<sequence length="30" mass="3417">MVTTTVLIYSLTCRLQTNLNPRPISQGRHC</sequence>
<reference evidence="1" key="2">
    <citation type="journal article" date="2015" name="Fish Shellfish Immunol.">
        <title>Early steps in the European eel (Anguilla anguilla)-Vibrio vulnificus interaction in the gills: Role of the RtxA13 toxin.</title>
        <authorList>
            <person name="Callol A."/>
            <person name="Pajuelo D."/>
            <person name="Ebbesson L."/>
            <person name="Teles M."/>
            <person name="MacKenzie S."/>
            <person name="Amaro C."/>
        </authorList>
    </citation>
    <scope>NUCLEOTIDE SEQUENCE</scope>
</reference>
<reference evidence="1" key="1">
    <citation type="submission" date="2014-11" db="EMBL/GenBank/DDBJ databases">
        <authorList>
            <person name="Amaro Gonzalez C."/>
        </authorList>
    </citation>
    <scope>NUCLEOTIDE SEQUENCE</scope>
</reference>
<dbReference type="EMBL" id="GBXM01106467">
    <property type="protein sequence ID" value="JAH02110.1"/>
    <property type="molecule type" value="Transcribed_RNA"/>
</dbReference>
<name>A0A0E9PDG9_ANGAN</name>
<evidence type="ECO:0000313" key="1">
    <source>
        <dbReference type="EMBL" id="JAH02110.1"/>
    </source>
</evidence>
<protein>
    <submittedName>
        <fullName evidence="1">Uncharacterized protein</fullName>
    </submittedName>
</protein>
<dbReference type="AlphaFoldDB" id="A0A0E9PDG9"/>